<dbReference type="Proteomes" id="UP000019146">
    <property type="component" value="Chromosome 1"/>
</dbReference>
<proteinExistence type="predicted"/>
<dbReference type="EMBL" id="CP012746">
    <property type="protein sequence ID" value="ALL65688.1"/>
    <property type="molecule type" value="Genomic_DNA"/>
</dbReference>
<protein>
    <submittedName>
        <fullName evidence="1">Uncharacterized protein</fullName>
    </submittedName>
</protein>
<dbReference type="AlphaFoldDB" id="A0A0P0RBK6"/>
<reference evidence="1 2" key="1">
    <citation type="journal article" date="2014" name="Genome Announc.">
        <title>Draft Genome Sequence of the Haloacid-Degrading Burkholderia caribensis Strain MBA4.</title>
        <authorList>
            <person name="Pan Y."/>
            <person name="Kong K.F."/>
            <person name="Tsang J.S."/>
        </authorList>
    </citation>
    <scope>NUCLEOTIDE SEQUENCE [LARGE SCALE GENOMIC DNA]</scope>
    <source>
        <strain evidence="1 2">MBA4</strain>
    </source>
</reference>
<gene>
    <name evidence="1" type="ORF">K788_00032880</name>
</gene>
<evidence type="ECO:0000313" key="2">
    <source>
        <dbReference type="Proteomes" id="UP000019146"/>
    </source>
</evidence>
<name>A0A0P0RBK6_9BURK</name>
<organism evidence="1 2">
    <name type="scientific">Paraburkholderia caribensis MBA4</name>
    <dbReference type="NCBI Taxonomy" id="1323664"/>
    <lineage>
        <taxon>Bacteria</taxon>
        <taxon>Pseudomonadati</taxon>
        <taxon>Pseudomonadota</taxon>
        <taxon>Betaproteobacteria</taxon>
        <taxon>Burkholderiales</taxon>
        <taxon>Burkholderiaceae</taxon>
        <taxon>Paraburkholderia</taxon>
    </lineage>
</organism>
<dbReference type="KEGG" id="bcai:K788_00032880"/>
<sequence length="52" mass="5901">MALRFVREMRRSVRPDAAIGHEGTAAPSLFRWIESCDIFVAERLLQRVVAGD</sequence>
<evidence type="ECO:0000313" key="1">
    <source>
        <dbReference type="EMBL" id="ALL65688.1"/>
    </source>
</evidence>
<accession>A0A0P0RBK6</accession>